<dbReference type="EMBL" id="JXKG01000005">
    <property type="protein sequence ID" value="OJG15743.1"/>
    <property type="molecule type" value="Genomic_DNA"/>
</dbReference>
<dbReference type="InterPro" id="IPR050361">
    <property type="entry name" value="MPP/UQCRC_Complex"/>
</dbReference>
<organism evidence="2 3">
    <name type="scientific">Enterococcus canintestini</name>
    <dbReference type="NCBI Taxonomy" id="317010"/>
    <lineage>
        <taxon>Bacteria</taxon>
        <taxon>Bacillati</taxon>
        <taxon>Bacillota</taxon>
        <taxon>Bacilli</taxon>
        <taxon>Lactobacillales</taxon>
        <taxon>Enterococcaceae</taxon>
        <taxon>Enterococcus</taxon>
    </lineage>
</organism>
<dbReference type="InterPro" id="IPR007863">
    <property type="entry name" value="Peptidase_M16_C"/>
</dbReference>
<proteinExistence type="predicted"/>
<dbReference type="NCBIfam" id="NF047422">
    <property type="entry name" value="YfmF_fam"/>
    <property type="match status" value="1"/>
</dbReference>
<dbReference type="PANTHER" id="PTHR11851">
    <property type="entry name" value="METALLOPROTEASE"/>
    <property type="match status" value="1"/>
</dbReference>
<dbReference type="PANTHER" id="PTHR11851:SF186">
    <property type="entry name" value="INACTIVE METALLOPROTEASE YMFF-RELATED"/>
    <property type="match status" value="1"/>
</dbReference>
<dbReference type="STRING" id="317010.RU96_GL002048"/>
<accession>A0A1L8R7M2</accession>
<dbReference type="Gene3D" id="3.30.830.10">
    <property type="entry name" value="Metalloenzyme, LuxS/M16 peptidase-like"/>
    <property type="match status" value="2"/>
</dbReference>
<dbReference type="SUPFAM" id="SSF63411">
    <property type="entry name" value="LuxS/MPP-like metallohydrolase"/>
    <property type="match status" value="2"/>
</dbReference>
<evidence type="ECO:0000313" key="3">
    <source>
        <dbReference type="Proteomes" id="UP000182835"/>
    </source>
</evidence>
<reference evidence="2 3" key="1">
    <citation type="submission" date="2014-12" db="EMBL/GenBank/DDBJ databases">
        <title>Draft genome sequences of 29 type strains of Enterococci.</title>
        <authorList>
            <person name="Zhong Z."/>
            <person name="Sun Z."/>
            <person name="Liu W."/>
            <person name="Zhang W."/>
            <person name="Zhang H."/>
        </authorList>
    </citation>
    <scope>NUCLEOTIDE SEQUENCE [LARGE SCALE GENOMIC DNA]</scope>
    <source>
        <strain evidence="2 3">DSM 21207</strain>
    </source>
</reference>
<dbReference type="Proteomes" id="UP000182835">
    <property type="component" value="Unassembled WGS sequence"/>
</dbReference>
<dbReference type="InterPro" id="IPR011249">
    <property type="entry name" value="Metalloenz_LuxS/M16"/>
</dbReference>
<evidence type="ECO:0000259" key="1">
    <source>
        <dbReference type="Pfam" id="PF05193"/>
    </source>
</evidence>
<gene>
    <name evidence="2" type="ORF">RU96_GL002048</name>
</gene>
<dbReference type="AlphaFoldDB" id="A0A1L8R7M2"/>
<protein>
    <recommendedName>
        <fullName evidence="1">Peptidase M16 C-terminal domain-containing protein</fullName>
    </recommendedName>
</protein>
<comment type="caution">
    <text evidence="2">The sequence shown here is derived from an EMBL/GenBank/DDBJ whole genome shotgun (WGS) entry which is preliminary data.</text>
</comment>
<sequence length="420" mass="47234">MSVELGKGINLEVIPTKKYKTTRILIRFSARHSEKTAAARTLLTSLLETNSLNYPTQNELSTRLAELYGASFGVSVAKKGNLHQVNVGMSLVNGSYVGNENLLNEAVAFLQEILFAPNVKDGAFDEKTFATEKENLLAYLKSMKEDKQTYASLRLQELFFQNDADQKVPSFGTVATAKDLTATDLVAVHQKMLNEDHVDIFVIGDVEPKNVQEIFAQMPFLNSERVKPEIIFTQSHSNIINEHVEYDQVIQAKLNLAYQIDTYYGDPSRFALMVFNGLFGGFPHSKLFMNVREKESLAYYASSSFDSFRGLLKVQTGIDQEKREAVLHLINEQLESLCQGEVTQEELAQTKAMLKNQYLLSLDNPQALMENAYLDLWLPHTKMSEEAFIAGIDEVSIEAVKKIALSVKLKAIYCLERSES</sequence>
<dbReference type="OrthoDB" id="9762085at2"/>
<evidence type="ECO:0000313" key="2">
    <source>
        <dbReference type="EMBL" id="OJG15743.1"/>
    </source>
</evidence>
<feature type="domain" description="Peptidase M16 C-terminal" evidence="1">
    <location>
        <begin position="179"/>
        <end position="354"/>
    </location>
</feature>
<dbReference type="GO" id="GO:0046872">
    <property type="term" value="F:metal ion binding"/>
    <property type="evidence" value="ECO:0007669"/>
    <property type="project" value="InterPro"/>
</dbReference>
<name>A0A1L8R7M2_9ENTE</name>
<dbReference type="Pfam" id="PF05193">
    <property type="entry name" value="Peptidase_M16_C"/>
    <property type="match status" value="1"/>
</dbReference>
<dbReference type="RefSeq" id="WP_071864402.1">
    <property type="nucleotide sequence ID" value="NZ_JBHLVQ010000007.1"/>
</dbReference>